<dbReference type="Pfam" id="PF00395">
    <property type="entry name" value="SLH"/>
    <property type="match status" value="3"/>
</dbReference>
<accession>A0ABZ3C6I9</accession>
<reference evidence="2 3" key="1">
    <citation type="journal article" date="2023" name="Environ Microbiome">
        <title>A coral-associated actinobacterium mitigates coral bleaching under heat stress.</title>
        <authorList>
            <person name="Li J."/>
            <person name="Zou Y."/>
            <person name="Li Q."/>
            <person name="Zhang J."/>
            <person name="Bourne D.G."/>
            <person name="Lyu Y."/>
            <person name="Liu C."/>
            <person name="Zhang S."/>
        </authorList>
    </citation>
    <scope>NUCLEOTIDE SEQUENCE [LARGE SCALE GENOMIC DNA]</scope>
    <source>
        <strain evidence="2 3">SCSIO 13291</strain>
    </source>
</reference>
<sequence>MTVTSRASAALLGVLVLLGTWLGGPPTARAADSALAVYADEPALGTVELGVVNEGTAPLTGCEIWLFDDWNTPWLRLATGLTLAPADSFETTLLFQEKAFVLVQATCDQASHQAAFTALTPAFPDVPAQDMFHTEVMWLAANDITTGYPDGTFRPGASVNRDAMAAFLHRMAGRPVPPAPGTAPFADVAPSDQFAAEIGWLAATGITTGYPDGTFRPVTPVNRDAMAAFVYRFFHDHWFAGTVAAPTPPTTPVFVDVATDNPFHAEIAWLASSGIATGWEDGTFRPLTPIARDAMAAFLFRLHWLIVANTPDDTVSPLGAPADLATTRLATTGTADGPGAVPADVVAADVVVAAGMELPVMEDAAAVRLAPSRAEASAPAPSHGTAAGQTAP</sequence>
<dbReference type="RefSeq" id="WP_342372098.1">
    <property type="nucleotide sequence ID" value="NZ_CP115965.1"/>
</dbReference>
<dbReference type="Proteomes" id="UP001434337">
    <property type="component" value="Chromosome"/>
</dbReference>
<gene>
    <name evidence="2" type="ORF">PCC79_13185</name>
</gene>
<protein>
    <submittedName>
        <fullName evidence="2">S-layer homology domain-containing protein</fullName>
    </submittedName>
</protein>
<feature type="domain" description="SLH" evidence="1">
    <location>
        <begin position="250"/>
        <end position="313"/>
    </location>
</feature>
<evidence type="ECO:0000313" key="3">
    <source>
        <dbReference type="Proteomes" id="UP001434337"/>
    </source>
</evidence>
<feature type="domain" description="SLH" evidence="1">
    <location>
        <begin position="119"/>
        <end position="182"/>
    </location>
</feature>
<organism evidence="2 3">
    <name type="scientific">Propioniciclava soli</name>
    <dbReference type="NCBI Taxonomy" id="2775081"/>
    <lineage>
        <taxon>Bacteria</taxon>
        <taxon>Bacillati</taxon>
        <taxon>Actinomycetota</taxon>
        <taxon>Actinomycetes</taxon>
        <taxon>Propionibacteriales</taxon>
        <taxon>Propionibacteriaceae</taxon>
        <taxon>Propioniciclava</taxon>
    </lineage>
</organism>
<evidence type="ECO:0000313" key="2">
    <source>
        <dbReference type="EMBL" id="WZW97841.1"/>
    </source>
</evidence>
<evidence type="ECO:0000259" key="1">
    <source>
        <dbReference type="PROSITE" id="PS51272"/>
    </source>
</evidence>
<dbReference type="PANTHER" id="PTHR43308:SF5">
    <property type="entry name" value="S-LAYER PROTEIN _ PEPTIDOGLYCAN ENDO-BETA-N-ACETYLGLUCOSAMINIDASE"/>
    <property type="match status" value="1"/>
</dbReference>
<keyword evidence="3" id="KW-1185">Reference proteome</keyword>
<dbReference type="InterPro" id="IPR001119">
    <property type="entry name" value="SLH_dom"/>
</dbReference>
<dbReference type="PROSITE" id="PS51272">
    <property type="entry name" value="SLH"/>
    <property type="match status" value="3"/>
</dbReference>
<feature type="domain" description="SLH" evidence="1">
    <location>
        <begin position="185"/>
        <end position="244"/>
    </location>
</feature>
<dbReference type="PANTHER" id="PTHR43308">
    <property type="entry name" value="OUTER MEMBRANE PROTEIN ALPHA-RELATED"/>
    <property type="match status" value="1"/>
</dbReference>
<dbReference type="InterPro" id="IPR051465">
    <property type="entry name" value="Cell_Envelope_Struct_Comp"/>
</dbReference>
<proteinExistence type="predicted"/>
<name>A0ABZ3C6I9_9ACTN</name>
<dbReference type="EMBL" id="CP115965">
    <property type="protein sequence ID" value="WZW97841.1"/>
    <property type="molecule type" value="Genomic_DNA"/>
</dbReference>